<accession>A0A562WJC8</accession>
<dbReference type="EMBL" id="VLLP01000001">
    <property type="protein sequence ID" value="TWJ30258.1"/>
    <property type="molecule type" value="Genomic_DNA"/>
</dbReference>
<dbReference type="RefSeq" id="WP_186499947.1">
    <property type="nucleotide sequence ID" value="NZ_AP023438.1"/>
</dbReference>
<name>A0A562WJC8_9ACTN</name>
<evidence type="ECO:0000313" key="2">
    <source>
        <dbReference type="Proteomes" id="UP000319728"/>
    </source>
</evidence>
<keyword evidence="2" id="KW-1185">Reference proteome</keyword>
<sequence>MSGTGDFLVWVQQNGGPRRSDLVDEVRSRLGIAVADVYRTWADGFGVHIAPERAAGLTEDAEVRRVVADEPGRPAPYWPSTAPNVVAGSYLVWMAEGSDPVGLTRQLDIRPTGLFRISFTGFSANLTDEQRELVRRSPGVRVVLDNAVHGV</sequence>
<gene>
    <name evidence="1" type="ORF">JD81_03796</name>
</gene>
<reference evidence="1 2" key="1">
    <citation type="submission" date="2019-07" db="EMBL/GenBank/DDBJ databases">
        <title>R&amp;d 2014.</title>
        <authorList>
            <person name="Klenk H.-P."/>
        </authorList>
    </citation>
    <scope>NUCLEOTIDE SEQUENCE [LARGE SCALE GENOMIC DNA]</scope>
    <source>
        <strain evidence="1 2">DSM 43912</strain>
    </source>
</reference>
<evidence type="ECO:0000313" key="1">
    <source>
        <dbReference type="EMBL" id="TWJ30258.1"/>
    </source>
</evidence>
<comment type="caution">
    <text evidence="1">The sequence shown here is derived from an EMBL/GenBank/DDBJ whole genome shotgun (WGS) entry which is preliminary data.</text>
</comment>
<organism evidence="1 2">
    <name type="scientific">Micromonospora sagamiensis</name>
    <dbReference type="NCBI Taxonomy" id="47875"/>
    <lineage>
        <taxon>Bacteria</taxon>
        <taxon>Bacillati</taxon>
        <taxon>Actinomycetota</taxon>
        <taxon>Actinomycetes</taxon>
        <taxon>Micromonosporales</taxon>
        <taxon>Micromonosporaceae</taxon>
        <taxon>Micromonospora</taxon>
    </lineage>
</organism>
<dbReference type="Proteomes" id="UP000319728">
    <property type="component" value="Unassembled WGS sequence"/>
</dbReference>
<dbReference type="InterPro" id="IPR010259">
    <property type="entry name" value="S8pro/Inhibitor_I9"/>
</dbReference>
<dbReference type="AlphaFoldDB" id="A0A562WJC8"/>
<dbReference type="Pfam" id="PF05922">
    <property type="entry name" value="Inhibitor_I9"/>
    <property type="match status" value="1"/>
</dbReference>
<proteinExistence type="predicted"/>
<protein>
    <submittedName>
        <fullName evidence="1">Peptidase inhibitor I9</fullName>
    </submittedName>
</protein>